<proteinExistence type="predicted"/>
<feature type="compositionally biased region" description="Low complexity" evidence="1">
    <location>
        <begin position="39"/>
        <end position="83"/>
    </location>
</feature>
<evidence type="ECO:0000313" key="4">
    <source>
        <dbReference type="Proteomes" id="UP001244563"/>
    </source>
</evidence>
<organism evidence="3 4">
    <name type="scientific">Paenarthrobacter nicotinovorans</name>
    <name type="common">Arthrobacter nicotinovorans</name>
    <dbReference type="NCBI Taxonomy" id="29320"/>
    <lineage>
        <taxon>Bacteria</taxon>
        <taxon>Bacillati</taxon>
        <taxon>Actinomycetota</taxon>
        <taxon>Actinomycetes</taxon>
        <taxon>Micrococcales</taxon>
        <taxon>Micrococcaceae</taxon>
        <taxon>Paenarthrobacter</taxon>
    </lineage>
</organism>
<sequence length="259" mass="27156">MSNPPYPPSNPGDSNQPEQPGTQPAAPQYGQQSPPPAAPQYGQPAAPQYGQQSQPPAAPQYGQPAAPQYGQQSQPPAAPQYGQTGASPYGQAPQYGQDTNWPSQQPGPATVPQMVNIAFWLIVGAGAIWLISILISMAALNDPSFRSMFEDQMSAGGAADVRFEDVQGFIVGVMIALGVIGAGLYALVAINVRKGKNWARILGTVLAALSIFALVPLSLATLSALLGIVAIVLLYLPASAPYFRKTPQFGNPYQTPSGR</sequence>
<feature type="transmembrane region" description="Helical" evidence="2">
    <location>
        <begin position="197"/>
        <end position="215"/>
    </location>
</feature>
<evidence type="ECO:0000256" key="1">
    <source>
        <dbReference type="SAM" id="MobiDB-lite"/>
    </source>
</evidence>
<gene>
    <name evidence="3" type="ORF">J2T10_000159</name>
</gene>
<evidence type="ECO:0000256" key="2">
    <source>
        <dbReference type="SAM" id="Phobius"/>
    </source>
</evidence>
<name>A0ABT9TFW8_PAENI</name>
<accession>A0ABT9TFW8</accession>
<comment type="caution">
    <text evidence="3">The sequence shown here is derived from an EMBL/GenBank/DDBJ whole genome shotgun (WGS) entry which is preliminary data.</text>
</comment>
<feature type="compositionally biased region" description="Polar residues" evidence="1">
    <location>
        <begin position="11"/>
        <end position="22"/>
    </location>
</feature>
<evidence type="ECO:0000313" key="3">
    <source>
        <dbReference type="EMBL" id="MDQ0100540.1"/>
    </source>
</evidence>
<keyword evidence="4" id="KW-1185">Reference proteome</keyword>
<feature type="transmembrane region" description="Helical" evidence="2">
    <location>
        <begin position="117"/>
        <end position="140"/>
    </location>
</feature>
<feature type="transmembrane region" description="Helical" evidence="2">
    <location>
        <begin position="169"/>
        <end position="190"/>
    </location>
</feature>
<dbReference type="Proteomes" id="UP001244563">
    <property type="component" value="Unassembled WGS sequence"/>
</dbReference>
<feature type="region of interest" description="Disordered" evidence="1">
    <location>
        <begin position="1"/>
        <end position="107"/>
    </location>
</feature>
<protein>
    <recommendedName>
        <fullName evidence="5">DUF4064 domain-containing protein</fullName>
    </recommendedName>
</protein>
<feature type="compositionally biased region" description="Low complexity" evidence="1">
    <location>
        <begin position="23"/>
        <end position="32"/>
    </location>
</feature>
<keyword evidence="2" id="KW-1133">Transmembrane helix</keyword>
<keyword evidence="2" id="KW-0472">Membrane</keyword>
<evidence type="ECO:0008006" key="5">
    <source>
        <dbReference type="Google" id="ProtNLM"/>
    </source>
</evidence>
<dbReference type="EMBL" id="JAUSSW010000001">
    <property type="protein sequence ID" value="MDQ0100540.1"/>
    <property type="molecule type" value="Genomic_DNA"/>
</dbReference>
<feature type="compositionally biased region" description="Pro residues" evidence="1">
    <location>
        <begin position="1"/>
        <end position="10"/>
    </location>
</feature>
<feature type="compositionally biased region" description="Polar residues" evidence="1">
    <location>
        <begin position="94"/>
        <end position="107"/>
    </location>
</feature>
<feature type="transmembrane region" description="Helical" evidence="2">
    <location>
        <begin position="221"/>
        <end position="238"/>
    </location>
</feature>
<dbReference type="RefSeq" id="WP_306876582.1">
    <property type="nucleotide sequence ID" value="NZ_JAUSSW010000001.1"/>
</dbReference>
<reference evidence="3 4" key="1">
    <citation type="submission" date="2023-07" db="EMBL/GenBank/DDBJ databases">
        <title>Sorghum-associated microbial communities from plants grown in Nebraska, USA.</title>
        <authorList>
            <person name="Schachtman D."/>
        </authorList>
    </citation>
    <scope>NUCLEOTIDE SEQUENCE [LARGE SCALE GENOMIC DNA]</scope>
    <source>
        <strain evidence="3 4">CC523</strain>
    </source>
</reference>
<keyword evidence="2" id="KW-0812">Transmembrane</keyword>